<comment type="caution">
    <text evidence="3">The sequence shown here is derived from an EMBL/GenBank/DDBJ whole genome shotgun (WGS) entry which is preliminary data.</text>
</comment>
<dbReference type="Proteomes" id="UP000749293">
    <property type="component" value="Unassembled WGS sequence"/>
</dbReference>
<dbReference type="Pfam" id="PF09424">
    <property type="entry name" value="YqeY"/>
    <property type="match status" value="1"/>
</dbReference>
<accession>A0A9P5D4X4</accession>
<dbReference type="EMBL" id="JAANYQ010000001">
    <property type="protein sequence ID" value="KAF4126572.1"/>
    <property type="molecule type" value="Genomic_DNA"/>
</dbReference>
<dbReference type="PANTHER" id="PTHR28055">
    <property type="entry name" value="ALTERED INHERITANCE OF MITOCHONDRIA PROTEIN 41, MITOCHONDRIAL"/>
    <property type="match status" value="1"/>
</dbReference>
<keyword evidence="4" id="KW-1185">Reference proteome</keyword>
<dbReference type="SUPFAM" id="SSF89095">
    <property type="entry name" value="GatB/YqeY motif"/>
    <property type="match status" value="1"/>
</dbReference>
<comment type="similarity">
    <text evidence="1">Belongs to the AIM41 family.</text>
</comment>
<dbReference type="Gene3D" id="1.10.1510.10">
    <property type="entry name" value="Uncharacterised protein YqeY/AIM41 PF09424, N-terminal domain"/>
    <property type="match status" value="1"/>
</dbReference>
<keyword evidence="2" id="KW-0175">Coiled coil</keyword>
<evidence type="ECO:0000313" key="4">
    <source>
        <dbReference type="Proteomes" id="UP000749293"/>
    </source>
</evidence>
<evidence type="ECO:0000256" key="1">
    <source>
        <dbReference type="RuleBase" id="RU365099"/>
    </source>
</evidence>
<dbReference type="InterPro" id="IPR042184">
    <property type="entry name" value="YqeY/Aim41_N"/>
</dbReference>
<reference evidence="3" key="1">
    <citation type="submission" date="2020-03" db="EMBL/GenBank/DDBJ databases">
        <title>Site-based positive gene gene selection in Geosmithia morbida across the United States reveals a broad range of putative effectors and factors for local host and environmental adapation.</title>
        <authorList>
            <person name="Onufrak A."/>
            <person name="Murdoch R.W."/>
            <person name="Gazis R."/>
            <person name="Huff M."/>
            <person name="Staton M."/>
            <person name="Klingeman W."/>
            <person name="Hadziabdic D."/>
        </authorList>
    </citation>
    <scope>NUCLEOTIDE SEQUENCE</scope>
    <source>
        <strain evidence="3">1262</strain>
    </source>
</reference>
<proteinExistence type="inferred from homology"/>
<dbReference type="AlphaFoldDB" id="A0A9P5D4X4"/>
<name>A0A9P5D4X4_9HYPO</name>
<dbReference type="InterPro" id="IPR003789">
    <property type="entry name" value="Asn/Gln_tRNA_amidoTrase-B-like"/>
</dbReference>
<sequence length="208" mass="22497">MAARCSSSLRLLAQQRPCRTAAAIPRAVYVGAWSTSRLYSTTDDASAPFLSTLKADLKTAMRAKDAPRLAVLRAIMSANLNASKTKQPIRTDAQLVQAIAKMRRTAEESAVEAKQANREDLVAKANEEARLLAEYEKSSGVETVTTEALGPLVQGAIDALVKEDPAAFQKKSVVADVMKRVRQACEGKIVDNKELSHLVKTTVQEKAS</sequence>
<feature type="coiled-coil region" evidence="2">
    <location>
        <begin position="99"/>
        <end position="138"/>
    </location>
</feature>
<dbReference type="OrthoDB" id="538640at2759"/>
<evidence type="ECO:0000313" key="3">
    <source>
        <dbReference type="EMBL" id="KAF4126572.1"/>
    </source>
</evidence>
<organism evidence="3 4">
    <name type="scientific">Geosmithia morbida</name>
    <dbReference type="NCBI Taxonomy" id="1094350"/>
    <lineage>
        <taxon>Eukaryota</taxon>
        <taxon>Fungi</taxon>
        <taxon>Dikarya</taxon>
        <taxon>Ascomycota</taxon>
        <taxon>Pezizomycotina</taxon>
        <taxon>Sordariomycetes</taxon>
        <taxon>Hypocreomycetidae</taxon>
        <taxon>Hypocreales</taxon>
        <taxon>Bionectriaceae</taxon>
        <taxon>Geosmithia</taxon>
    </lineage>
</organism>
<comment type="subcellular location">
    <subcellularLocation>
        <location evidence="1">Mitochondrion</location>
    </subcellularLocation>
</comment>
<dbReference type="GO" id="GO:0016884">
    <property type="term" value="F:carbon-nitrogen ligase activity, with glutamine as amido-N-donor"/>
    <property type="evidence" value="ECO:0007669"/>
    <property type="project" value="UniProtKB-UniRule"/>
</dbReference>
<evidence type="ECO:0000256" key="2">
    <source>
        <dbReference type="SAM" id="Coils"/>
    </source>
</evidence>
<dbReference type="PANTHER" id="PTHR28055:SF1">
    <property type="entry name" value="ALTERED INHERITANCE OF MITOCHONDRIA PROTEIN 41, MITOCHONDRIAL"/>
    <property type="match status" value="1"/>
</dbReference>
<keyword evidence="1" id="KW-0496">Mitochondrion</keyword>
<dbReference type="InterPro" id="IPR019004">
    <property type="entry name" value="YqeY/Aim41"/>
</dbReference>
<dbReference type="GO" id="GO:0005739">
    <property type="term" value="C:mitochondrion"/>
    <property type="evidence" value="ECO:0007669"/>
    <property type="project" value="UniProtKB-SubCell"/>
</dbReference>
<gene>
    <name evidence="1" type="primary">AIM41</name>
    <name evidence="3" type="ORF">GMORB2_0308</name>
</gene>
<protein>
    <recommendedName>
        <fullName evidence="1">Altered inheritance of mitochondria protein 41</fullName>
    </recommendedName>
</protein>